<dbReference type="SUPFAM" id="SSF50978">
    <property type="entry name" value="WD40 repeat-like"/>
    <property type="match status" value="1"/>
</dbReference>
<dbReference type="InterPro" id="IPR006595">
    <property type="entry name" value="CTLH_C"/>
</dbReference>
<evidence type="ECO:0000313" key="5">
    <source>
        <dbReference type="RefSeq" id="XP_014676249.1"/>
    </source>
</evidence>
<feature type="repeat" description="WD" evidence="1">
    <location>
        <begin position="827"/>
        <end position="864"/>
    </location>
</feature>
<evidence type="ECO:0000259" key="3">
    <source>
        <dbReference type="PROSITE" id="PS50897"/>
    </source>
</evidence>
<dbReference type="PROSITE" id="PS50897">
    <property type="entry name" value="CTLH"/>
    <property type="match status" value="1"/>
</dbReference>
<dbReference type="PROSITE" id="PS50294">
    <property type="entry name" value="WD_REPEATS_REGION"/>
    <property type="match status" value="1"/>
</dbReference>
<evidence type="ECO:0000256" key="1">
    <source>
        <dbReference type="PROSITE-ProRule" id="PRU00221"/>
    </source>
</evidence>
<dbReference type="PROSITE" id="PS50896">
    <property type="entry name" value="LISH"/>
    <property type="match status" value="1"/>
</dbReference>
<feature type="region of interest" description="Disordered" evidence="2">
    <location>
        <begin position="561"/>
        <end position="590"/>
    </location>
</feature>
<dbReference type="Gene3D" id="2.130.10.10">
    <property type="entry name" value="YVTN repeat-like/Quinoprotein amine dehydrogenase"/>
    <property type="match status" value="2"/>
</dbReference>
<feature type="repeat" description="WD" evidence="1">
    <location>
        <begin position="708"/>
        <end position="730"/>
    </location>
</feature>
<dbReference type="PANTHER" id="PTHR19863">
    <property type="entry name" value="NEMITIN (NEURONAL ENRICHED MAP INTERACTING PROTEIN) HOMOLOG"/>
    <property type="match status" value="1"/>
</dbReference>
<dbReference type="InterPro" id="IPR057749">
    <property type="entry name" value="WDR47_COR"/>
</dbReference>
<name>A0ABM1EVM8_PRICU</name>
<feature type="compositionally biased region" description="Polar residues" evidence="2">
    <location>
        <begin position="561"/>
        <end position="588"/>
    </location>
</feature>
<proteinExistence type="predicted"/>
<dbReference type="Pfam" id="PF00400">
    <property type="entry name" value="WD40"/>
    <property type="match status" value="5"/>
</dbReference>
<protein>
    <submittedName>
        <fullName evidence="5">LOW QUALITY PROTEIN: WD repeat-containing protein 47-like</fullName>
    </submittedName>
</protein>
<dbReference type="InterPro" id="IPR036322">
    <property type="entry name" value="WD40_repeat_dom_sf"/>
</dbReference>
<reference evidence="5" key="1">
    <citation type="submission" date="2025-08" db="UniProtKB">
        <authorList>
            <consortium name="RefSeq"/>
        </authorList>
    </citation>
    <scope>IDENTIFICATION</scope>
</reference>
<feature type="region of interest" description="Disordered" evidence="2">
    <location>
        <begin position="498"/>
        <end position="536"/>
    </location>
</feature>
<dbReference type="Pfam" id="PF25602">
    <property type="entry name" value="WDR47_COR"/>
    <property type="match status" value="1"/>
</dbReference>
<dbReference type="PROSITE" id="PS50082">
    <property type="entry name" value="WD_REPEATS_2"/>
    <property type="match status" value="4"/>
</dbReference>
<dbReference type="SMART" id="SM00668">
    <property type="entry name" value="CTLH"/>
    <property type="match status" value="1"/>
</dbReference>
<feature type="compositionally biased region" description="Polar residues" evidence="2">
    <location>
        <begin position="498"/>
        <end position="515"/>
    </location>
</feature>
<organism evidence="4 5">
    <name type="scientific">Priapulus caudatus</name>
    <name type="common">Priapulid worm</name>
    <dbReference type="NCBI Taxonomy" id="37621"/>
    <lineage>
        <taxon>Eukaryota</taxon>
        <taxon>Metazoa</taxon>
        <taxon>Ecdysozoa</taxon>
        <taxon>Scalidophora</taxon>
        <taxon>Priapulida</taxon>
        <taxon>Priapulimorpha</taxon>
        <taxon>Priapulimorphida</taxon>
        <taxon>Priapulidae</taxon>
        <taxon>Priapulus</taxon>
    </lineage>
</organism>
<sequence>MPSARLPFKEQDVIKLVLEFLNNRDLHITMLSMERETGVINGIYSDDMLFLRQLILDGQWDDVLEFVQPLTQMPGFEAKRFQFVILKHKYLELLCLKSEPGPMQNSDFTVDEVVHCLNRLEEFCPGKEEYNELCLLLTLPRLSDHADYKNWNPSAARADCFRRVHPLLAAFMPVEKHDNDVAKSDRMIQLLLKGLLYESCVEFCQRRATGARDVTASMIQTKMLDGTGFSSADLSLLSWLQSIPPETFACPFEQRELSVDVEPLPRPLLDASWSEHILAAPIKPNIFPHAAVPCTRPHSAAPMSRSLAPQYDGLAHGLSRGGGTARGARSFPAGDAAVAAAMSKSFAGFHLSAVRQRDTNPMSVSIDRMFADADMVSSGQEGATDRTLPRPKTPPPPPTPPTSSKADRGKESPPRVSETRDSGELYREYQKQKQLTQEAEQEKQRTAASQQQHQQQLMMVDAAADDKLQPMSKDNRFSDTYYIENMKTPAQQLQKQQLCTSTPKAPGSRNATPLPQASPVLAGGMAGAGDDPDSRLKPVALAKDMERSLEDDLELMRLHDQSSGSNQVAEVQSATSRPPQRQRTSNSESRSKFLRVTFLEDVQAIRTGAFHPRGDVYAIGSNSKVLRVCSFPEISNLREDHVATTPQVVLRRQKHHKGSIYCLAWSQTGDLLATGSNDKCIKILKYNSATNNIDSHVLSLYAWGGPCFASGSQDKTTRIWDLRSGGCVHRITPAGPLGCASPASPVATVAVDPTGRLLSSGHEDNACMLYDVHGGRVVQTFQPHAGEIRTARFSPSAYYLLTGSYDQRIVLTNLQGDLTCPLPSVVVGEHKDKVIQCRWHPTQLCFLSTSADRTATLWALPAVE</sequence>
<feature type="compositionally biased region" description="Basic and acidic residues" evidence="2">
    <location>
        <begin position="405"/>
        <end position="431"/>
    </location>
</feature>
<dbReference type="InterPro" id="IPR015943">
    <property type="entry name" value="WD40/YVTN_repeat-like_dom_sf"/>
</dbReference>
<dbReference type="Proteomes" id="UP000695022">
    <property type="component" value="Unplaced"/>
</dbReference>
<dbReference type="InterPro" id="IPR040067">
    <property type="entry name" value="WDR47"/>
</dbReference>
<dbReference type="InterPro" id="IPR006594">
    <property type="entry name" value="LisH"/>
</dbReference>
<evidence type="ECO:0000313" key="4">
    <source>
        <dbReference type="Proteomes" id="UP000695022"/>
    </source>
</evidence>
<dbReference type="PANTHER" id="PTHR19863:SF11">
    <property type="entry name" value="WD REPEAT-CONTAINING PROTEIN 47-LIKE PROTEIN"/>
    <property type="match status" value="1"/>
</dbReference>
<dbReference type="GeneID" id="106816200"/>
<feature type="compositionally biased region" description="Pro residues" evidence="2">
    <location>
        <begin position="391"/>
        <end position="401"/>
    </location>
</feature>
<keyword evidence="1" id="KW-0853">WD repeat</keyword>
<feature type="domain" description="CTLH" evidence="3">
    <location>
        <begin position="44"/>
        <end position="101"/>
    </location>
</feature>
<dbReference type="RefSeq" id="XP_014676249.1">
    <property type="nucleotide sequence ID" value="XM_014820763.1"/>
</dbReference>
<feature type="repeat" description="WD" evidence="1">
    <location>
        <begin position="653"/>
        <end position="694"/>
    </location>
</feature>
<keyword evidence="4" id="KW-1185">Reference proteome</keyword>
<dbReference type="SMART" id="SM00320">
    <property type="entry name" value="WD40"/>
    <property type="match status" value="6"/>
</dbReference>
<evidence type="ECO:0000256" key="2">
    <source>
        <dbReference type="SAM" id="MobiDB-lite"/>
    </source>
</evidence>
<dbReference type="InterPro" id="IPR001680">
    <property type="entry name" value="WD40_rpt"/>
</dbReference>
<gene>
    <name evidence="5" type="primary">LOC106816200</name>
</gene>
<feature type="region of interest" description="Disordered" evidence="2">
    <location>
        <begin position="376"/>
        <end position="457"/>
    </location>
</feature>
<accession>A0ABM1EVM8</accession>
<feature type="repeat" description="WD" evidence="1">
    <location>
        <begin position="781"/>
        <end position="815"/>
    </location>
</feature>